<gene>
    <name evidence="5" type="ORF">GETHLI_34810</name>
</gene>
<evidence type="ECO:0000259" key="4">
    <source>
        <dbReference type="PROSITE" id="PS50198"/>
    </source>
</evidence>
<proteinExistence type="predicted"/>
<reference evidence="5 6" key="1">
    <citation type="journal article" date="2023" name="Antonie Van Leeuwenhoek">
        <title>Mesoterricola silvestris gen. nov., sp. nov., Mesoterricola sediminis sp. nov., Geothrix oryzae sp. nov., Geothrix edaphica sp. nov., Geothrix rubra sp. nov., and Geothrix limicola sp. nov., six novel members of Acidobacteriota isolated from soils.</title>
        <authorList>
            <person name="Itoh H."/>
            <person name="Sugisawa Y."/>
            <person name="Mise K."/>
            <person name="Xu Z."/>
            <person name="Kuniyasu M."/>
            <person name="Ushijima N."/>
            <person name="Kawano K."/>
            <person name="Kobayashi E."/>
            <person name="Shiratori Y."/>
            <person name="Masuda Y."/>
            <person name="Senoo K."/>
        </authorList>
    </citation>
    <scope>NUCLEOTIDE SEQUENCE [LARGE SCALE GENOMIC DNA]</scope>
    <source>
        <strain evidence="5 6">Red804</strain>
    </source>
</reference>
<dbReference type="PANTHER" id="PTHR47245:SF2">
    <property type="entry name" value="PEPTIDYL-PROLYL CIS-TRANS ISOMERASE HP_0175-RELATED"/>
    <property type="match status" value="1"/>
</dbReference>
<evidence type="ECO:0000313" key="5">
    <source>
        <dbReference type="EMBL" id="GLH74979.1"/>
    </source>
</evidence>
<dbReference type="EMBL" id="BSDE01000009">
    <property type="protein sequence ID" value="GLH74979.1"/>
    <property type="molecule type" value="Genomic_DNA"/>
</dbReference>
<accession>A0ABQ5QJB9</accession>
<feature type="region of interest" description="Disordered" evidence="2">
    <location>
        <begin position="307"/>
        <end position="330"/>
    </location>
</feature>
<protein>
    <submittedName>
        <fullName evidence="5">Peptidylprolyl isomerase</fullName>
    </submittedName>
</protein>
<dbReference type="SUPFAM" id="SSF109998">
    <property type="entry name" value="Triger factor/SurA peptide-binding domain-like"/>
    <property type="match status" value="1"/>
</dbReference>
<dbReference type="RefSeq" id="WP_285577872.1">
    <property type="nucleotide sequence ID" value="NZ_BSDE01000009.1"/>
</dbReference>
<dbReference type="InterPro" id="IPR000297">
    <property type="entry name" value="PPIase_PpiC"/>
</dbReference>
<comment type="caution">
    <text evidence="5">The sequence shown here is derived from an EMBL/GenBank/DDBJ whole genome shotgun (WGS) entry which is preliminary data.</text>
</comment>
<keyword evidence="1" id="KW-0697">Rotamase</keyword>
<feature type="chain" id="PRO_5045907415" evidence="3">
    <location>
        <begin position="23"/>
        <end position="330"/>
    </location>
</feature>
<evidence type="ECO:0000313" key="6">
    <source>
        <dbReference type="Proteomes" id="UP001165069"/>
    </source>
</evidence>
<keyword evidence="1 5" id="KW-0413">Isomerase</keyword>
<feature type="compositionally biased region" description="Low complexity" evidence="2">
    <location>
        <begin position="313"/>
        <end position="322"/>
    </location>
</feature>
<dbReference type="InterPro" id="IPR027304">
    <property type="entry name" value="Trigger_fact/SurA_dom_sf"/>
</dbReference>
<evidence type="ECO:0000256" key="1">
    <source>
        <dbReference type="PROSITE-ProRule" id="PRU00278"/>
    </source>
</evidence>
<dbReference type="Proteomes" id="UP001165069">
    <property type="component" value="Unassembled WGS sequence"/>
</dbReference>
<dbReference type="InterPro" id="IPR046357">
    <property type="entry name" value="PPIase_dom_sf"/>
</dbReference>
<name>A0ABQ5QJB9_9BACT</name>
<dbReference type="PANTHER" id="PTHR47245">
    <property type="entry name" value="PEPTIDYLPROLYL ISOMERASE"/>
    <property type="match status" value="1"/>
</dbReference>
<dbReference type="SUPFAM" id="SSF54534">
    <property type="entry name" value="FKBP-like"/>
    <property type="match status" value="1"/>
</dbReference>
<dbReference type="Gene3D" id="3.10.50.40">
    <property type="match status" value="1"/>
</dbReference>
<feature type="signal peptide" evidence="3">
    <location>
        <begin position="1"/>
        <end position="22"/>
    </location>
</feature>
<sequence>MLRASLMSLIALGVVAQEPAKAAPQAPPAATAPAPAPAPKPEDVVLAKVGDTTISEADFQAAFQLLGQQEQMQILMIQGGKDEFVKHMAESKLLSIKAKRMELDKNPSYQRALDRAKDDLLAREFLTKESEALQKKLVVAEPDVKAYYEKHPERFKQPDLVSVRHILVSVKQGEGQPGVTEAEAKARIAKIQAELKKGAKFDALAKKYSDDPGSKDNGGLYADADPSGWVPEFGAAARTQPVGKVGAPVKTSYGYHLMKVENRKPARQVPFEEAKPTAEKMAQQERQMQVWNELMDGLRKEIPFELVKPAPAPQAAESAKAPETPKEGAK</sequence>
<dbReference type="GO" id="GO:0016853">
    <property type="term" value="F:isomerase activity"/>
    <property type="evidence" value="ECO:0007669"/>
    <property type="project" value="UniProtKB-KW"/>
</dbReference>
<keyword evidence="3" id="KW-0732">Signal</keyword>
<dbReference type="Pfam" id="PF13616">
    <property type="entry name" value="Rotamase_3"/>
    <property type="match status" value="1"/>
</dbReference>
<dbReference type="PROSITE" id="PS50198">
    <property type="entry name" value="PPIC_PPIASE_2"/>
    <property type="match status" value="1"/>
</dbReference>
<feature type="domain" description="PpiC" evidence="4">
    <location>
        <begin position="158"/>
        <end position="262"/>
    </location>
</feature>
<organism evidence="5 6">
    <name type="scientific">Geothrix limicola</name>
    <dbReference type="NCBI Taxonomy" id="2927978"/>
    <lineage>
        <taxon>Bacteria</taxon>
        <taxon>Pseudomonadati</taxon>
        <taxon>Acidobacteriota</taxon>
        <taxon>Holophagae</taxon>
        <taxon>Holophagales</taxon>
        <taxon>Holophagaceae</taxon>
        <taxon>Geothrix</taxon>
    </lineage>
</organism>
<dbReference type="InterPro" id="IPR050245">
    <property type="entry name" value="PrsA_foldase"/>
</dbReference>
<evidence type="ECO:0000256" key="2">
    <source>
        <dbReference type="SAM" id="MobiDB-lite"/>
    </source>
</evidence>
<keyword evidence="6" id="KW-1185">Reference proteome</keyword>
<evidence type="ECO:0000256" key="3">
    <source>
        <dbReference type="SAM" id="SignalP"/>
    </source>
</evidence>